<evidence type="ECO:0000256" key="4">
    <source>
        <dbReference type="ARBA" id="ARBA00023136"/>
    </source>
</evidence>
<feature type="compositionally biased region" description="Low complexity" evidence="5">
    <location>
        <begin position="326"/>
        <end position="339"/>
    </location>
</feature>
<feature type="transmembrane region" description="Helical" evidence="6">
    <location>
        <begin position="203"/>
        <end position="223"/>
    </location>
</feature>
<feature type="transmembrane region" description="Helical" evidence="6">
    <location>
        <begin position="112"/>
        <end position="130"/>
    </location>
</feature>
<feature type="transmembrane region" description="Helical" evidence="6">
    <location>
        <begin position="44"/>
        <end position="68"/>
    </location>
</feature>
<dbReference type="OrthoDB" id="5832279at2759"/>
<dbReference type="EMBL" id="JACMRX010000003">
    <property type="protein sequence ID" value="KAF7992391.1"/>
    <property type="molecule type" value="Genomic_DNA"/>
</dbReference>
<evidence type="ECO:0000256" key="1">
    <source>
        <dbReference type="ARBA" id="ARBA00004141"/>
    </source>
</evidence>
<feature type="compositionally biased region" description="Basic and acidic residues" evidence="5">
    <location>
        <begin position="309"/>
        <end position="324"/>
    </location>
</feature>
<accession>A0A834XUE2</accession>
<feature type="transmembrane region" description="Helical" evidence="6">
    <location>
        <begin position="170"/>
        <end position="191"/>
    </location>
</feature>
<evidence type="ECO:0000256" key="3">
    <source>
        <dbReference type="ARBA" id="ARBA00022989"/>
    </source>
</evidence>
<dbReference type="Pfam" id="PF03619">
    <property type="entry name" value="Solute_trans_a"/>
    <property type="match status" value="1"/>
</dbReference>
<evidence type="ECO:0000256" key="6">
    <source>
        <dbReference type="SAM" id="Phobius"/>
    </source>
</evidence>
<proteinExistence type="predicted"/>
<evidence type="ECO:0000256" key="2">
    <source>
        <dbReference type="ARBA" id="ARBA00022692"/>
    </source>
</evidence>
<name>A0A834XUE2_APHGI</name>
<organism evidence="7 8">
    <name type="scientific">Aphidius gifuensis</name>
    <name type="common">Parasitoid wasp</name>
    <dbReference type="NCBI Taxonomy" id="684658"/>
    <lineage>
        <taxon>Eukaryota</taxon>
        <taxon>Metazoa</taxon>
        <taxon>Ecdysozoa</taxon>
        <taxon>Arthropoda</taxon>
        <taxon>Hexapoda</taxon>
        <taxon>Insecta</taxon>
        <taxon>Pterygota</taxon>
        <taxon>Neoptera</taxon>
        <taxon>Endopterygota</taxon>
        <taxon>Hymenoptera</taxon>
        <taxon>Apocrita</taxon>
        <taxon>Ichneumonoidea</taxon>
        <taxon>Braconidae</taxon>
        <taxon>Aphidiinae</taxon>
        <taxon>Aphidius</taxon>
    </lineage>
</organism>
<keyword evidence="8" id="KW-1185">Reference proteome</keyword>
<comment type="subcellular location">
    <subcellularLocation>
        <location evidence="1">Membrane</location>
        <topology evidence="1">Multi-pass membrane protein</topology>
    </subcellularLocation>
</comment>
<reference evidence="7 8" key="1">
    <citation type="submission" date="2020-08" db="EMBL/GenBank/DDBJ databases">
        <title>Aphidius gifuensis genome sequencing and assembly.</title>
        <authorList>
            <person name="Du Z."/>
        </authorList>
    </citation>
    <scope>NUCLEOTIDE SEQUENCE [LARGE SCALE GENOMIC DNA]</scope>
    <source>
        <strain evidence="7">YNYX2018</strain>
        <tissue evidence="7">Adults</tissue>
    </source>
</reference>
<evidence type="ECO:0000313" key="7">
    <source>
        <dbReference type="EMBL" id="KAF7992391.1"/>
    </source>
</evidence>
<dbReference type="InterPro" id="IPR005178">
    <property type="entry name" value="Ostalpha/TMEM184C"/>
</dbReference>
<gene>
    <name evidence="7" type="ORF">HCN44_001716</name>
</gene>
<feature type="transmembrane region" description="Helical" evidence="6">
    <location>
        <begin position="235"/>
        <end position="255"/>
    </location>
</feature>
<feature type="region of interest" description="Disordered" evidence="5">
    <location>
        <begin position="309"/>
        <end position="339"/>
    </location>
</feature>
<keyword evidence="3 6" id="KW-1133">Transmembrane helix</keyword>
<comment type="caution">
    <text evidence="7">The sequence shown here is derived from an EMBL/GenBank/DDBJ whole genome shotgun (WGS) entry which is preliminary data.</text>
</comment>
<evidence type="ECO:0000256" key="5">
    <source>
        <dbReference type="SAM" id="MobiDB-lite"/>
    </source>
</evidence>
<dbReference type="SMART" id="SM01417">
    <property type="entry name" value="Solute_trans_a"/>
    <property type="match status" value="1"/>
</dbReference>
<sequence>MEDYQLSVTEDSPNYRYVYNVSCRQENVPLSVDYISSMGGFGSIFLSLGTILTLSTIALTVETCWKIFQQHETKQYKINCLIIFTIYPIASFCSLVALAIPRTQLLTEAITQISLTMSMYRLYLVVLDIGKRGITSTPQMLLKVGPCCCWPCLPFPSHDLNDTNLSRLHIIVLQFPIVQGILYTIFMIMQVENPVFYTRYNIYFQPLCVTSILLALYGVTILTMSLKDTNPDAKLRLKALVVQLVLFFSKLQGSIIKALPLTGLFPCNPPITPQIYANFTFNSLMLIEMLLLCYAARYTYKESTSKKSNELDMNKPEFKHRNDESINNNTINNNRHVQT</sequence>
<protein>
    <submittedName>
        <fullName evidence="7">Uncharacterized protein</fullName>
    </submittedName>
</protein>
<keyword evidence="2 6" id="KW-0812">Transmembrane</keyword>
<feature type="transmembrane region" description="Helical" evidence="6">
    <location>
        <begin position="275"/>
        <end position="296"/>
    </location>
</feature>
<dbReference type="GO" id="GO:0016020">
    <property type="term" value="C:membrane"/>
    <property type="evidence" value="ECO:0007669"/>
    <property type="project" value="UniProtKB-SubCell"/>
</dbReference>
<feature type="transmembrane region" description="Helical" evidence="6">
    <location>
        <begin position="80"/>
        <end position="100"/>
    </location>
</feature>
<dbReference type="Proteomes" id="UP000639338">
    <property type="component" value="Unassembled WGS sequence"/>
</dbReference>
<evidence type="ECO:0000313" key="8">
    <source>
        <dbReference type="Proteomes" id="UP000639338"/>
    </source>
</evidence>
<keyword evidence="4 6" id="KW-0472">Membrane</keyword>
<dbReference type="AlphaFoldDB" id="A0A834XUE2"/>
<dbReference type="PANTHER" id="PTHR23423">
    <property type="entry name" value="ORGANIC SOLUTE TRANSPORTER-RELATED"/>
    <property type="match status" value="1"/>
</dbReference>